<dbReference type="Pfam" id="PF13673">
    <property type="entry name" value="Acetyltransf_10"/>
    <property type="match status" value="1"/>
</dbReference>
<keyword evidence="3" id="KW-1185">Reference proteome</keyword>
<comment type="caution">
    <text evidence="2">The sequence shown here is derived from an EMBL/GenBank/DDBJ whole genome shotgun (WGS) entry which is preliminary data.</text>
</comment>
<dbReference type="PROSITE" id="PS51186">
    <property type="entry name" value="GNAT"/>
    <property type="match status" value="1"/>
</dbReference>
<dbReference type="PANTHER" id="PTHR43451:SF1">
    <property type="entry name" value="ACETYLTRANSFERASE"/>
    <property type="match status" value="1"/>
</dbReference>
<accession>A0ABR6YH54</accession>
<dbReference type="CDD" id="cd04301">
    <property type="entry name" value="NAT_SF"/>
    <property type="match status" value="1"/>
</dbReference>
<dbReference type="Proteomes" id="UP000624279">
    <property type="component" value="Unassembled WGS sequence"/>
</dbReference>
<dbReference type="InterPro" id="IPR000182">
    <property type="entry name" value="GNAT_dom"/>
</dbReference>
<dbReference type="PANTHER" id="PTHR43451">
    <property type="entry name" value="ACETYLTRANSFERASE (GNAT) FAMILY PROTEIN"/>
    <property type="match status" value="1"/>
</dbReference>
<reference evidence="2 3" key="1">
    <citation type="submission" date="2020-08" db="EMBL/GenBank/DDBJ databases">
        <title>Novel species isolated from subtropical streams in China.</title>
        <authorList>
            <person name="Lu H."/>
        </authorList>
    </citation>
    <scope>NUCLEOTIDE SEQUENCE [LARGE SCALE GENOMIC DNA]</scope>
    <source>
        <strain evidence="2 3">LX15W</strain>
    </source>
</reference>
<evidence type="ECO:0000313" key="3">
    <source>
        <dbReference type="Proteomes" id="UP000624279"/>
    </source>
</evidence>
<dbReference type="Gene3D" id="3.40.630.30">
    <property type="match status" value="1"/>
</dbReference>
<gene>
    <name evidence="2" type="ORF">H8K55_19890</name>
</gene>
<dbReference type="InterPro" id="IPR016181">
    <property type="entry name" value="Acyl_CoA_acyltransferase"/>
</dbReference>
<sequence length="153" mass="17434">MQIRPAHIDDADIISHLVHSVVSYFTIHPDGRGAEQFFDTITPLAMAQRLQSTQFQYWVALNTEQQIIGAIGIRDNTHLYHLFIAPEQHRKGYAKQLWLHAKQAALARGNPGEFTVNSSLYAEKMYRGFGFVPTAEKQEMHGLAFIPMRLLEV</sequence>
<organism evidence="2 3">
    <name type="scientific">Undibacterium flavidum</name>
    <dbReference type="NCBI Taxonomy" id="2762297"/>
    <lineage>
        <taxon>Bacteria</taxon>
        <taxon>Pseudomonadati</taxon>
        <taxon>Pseudomonadota</taxon>
        <taxon>Betaproteobacteria</taxon>
        <taxon>Burkholderiales</taxon>
        <taxon>Oxalobacteraceae</taxon>
        <taxon>Undibacterium</taxon>
    </lineage>
</organism>
<feature type="domain" description="N-acetyltransferase" evidence="1">
    <location>
        <begin position="1"/>
        <end position="152"/>
    </location>
</feature>
<protein>
    <submittedName>
        <fullName evidence="2">GNAT family N-acetyltransferase</fullName>
    </submittedName>
</protein>
<evidence type="ECO:0000259" key="1">
    <source>
        <dbReference type="PROSITE" id="PS51186"/>
    </source>
</evidence>
<evidence type="ECO:0000313" key="2">
    <source>
        <dbReference type="EMBL" id="MBC3875861.1"/>
    </source>
</evidence>
<dbReference type="SUPFAM" id="SSF55729">
    <property type="entry name" value="Acyl-CoA N-acyltransferases (Nat)"/>
    <property type="match status" value="1"/>
</dbReference>
<name>A0ABR6YH54_9BURK</name>
<dbReference type="EMBL" id="JACOGA010000025">
    <property type="protein sequence ID" value="MBC3875861.1"/>
    <property type="molecule type" value="Genomic_DNA"/>
</dbReference>
<dbReference type="InterPro" id="IPR052564">
    <property type="entry name" value="N-acetyltrans/Recomb-assoc"/>
</dbReference>
<proteinExistence type="predicted"/>